<gene>
    <name evidence="2" type="ORF">M011DRAFT_491695</name>
</gene>
<dbReference type="SUPFAM" id="SSF81383">
    <property type="entry name" value="F-box domain"/>
    <property type="match status" value="1"/>
</dbReference>
<evidence type="ECO:0000259" key="1">
    <source>
        <dbReference type="PROSITE" id="PS50181"/>
    </source>
</evidence>
<dbReference type="PROSITE" id="PS50181">
    <property type="entry name" value="FBOX"/>
    <property type="match status" value="1"/>
</dbReference>
<reference evidence="2" key="1">
    <citation type="journal article" date="2020" name="Stud. Mycol.">
        <title>101 Dothideomycetes genomes: a test case for predicting lifestyles and emergence of pathogens.</title>
        <authorList>
            <person name="Haridas S."/>
            <person name="Albert R."/>
            <person name="Binder M."/>
            <person name="Bloem J."/>
            <person name="Labutti K."/>
            <person name="Salamov A."/>
            <person name="Andreopoulos B."/>
            <person name="Baker S."/>
            <person name="Barry K."/>
            <person name="Bills G."/>
            <person name="Bluhm B."/>
            <person name="Cannon C."/>
            <person name="Castanera R."/>
            <person name="Culley D."/>
            <person name="Daum C."/>
            <person name="Ezra D."/>
            <person name="Gonzalez J."/>
            <person name="Henrissat B."/>
            <person name="Kuo A."/>
            <person name="Liang C."/>
            <person name="Lipzen A."/>
            <person name="Lutzoni F."/>
            <person name="Magnuson J."/>
            <person name="Mondo S."/>
            <person name="Nolan M."/>
            <person name="Ohm R."/>
            <person name="Pangilinan J."/>
            <person name="Park H.-J."/>
            <person name="Ramirez L."/>
            <person name="Alfaro M."/>
            <person name="Sun H."/>
            <person name="Tritt A."/>
            <person name="Yoshinaga Y."/>
            <person name="Zwiers L.-H."/>
            <person name="Turgeon B."/>
            <person name="Goodwin S."/>
            <person name="Spatafora J."/>
            <person name="Crous P."/>
            <person name="Grigoriev I."/>
        </authorList>
    </citation>
    <scope>NUCLEOTIDE SEQUENCE</scope>
    <source>
        <strain evidence="2">CBS 119925</strain>
    </source>
</reference>
<sequence length="395" mass="45151">MAYAKVLCHICGVSFKIGRIRTAQEPRNAAWAPWALPTTYPNSFVEHNGEFNQSCPPETACMYEHIASLGCKDDNGYSGHEISVKEMRFCQTAQCLVWKPRNGTFEPLPDDEEFEKDGDFFLSGLTDHMPSRDYGNPEMTPPRHGCDAADAEYVMWDENAIYEYAMPFHPACLEVYKRATLRPHGKVNVNSLSSFWSLEAHYNLFYHFPRDPNLRHCMEQWWCHRNGTEYLVANLLFMSKLDDILEAALDRSSDFSPHQRAFRVLGPGTGGGAYDPFGLLPVELQYEIFDYLPSRDIASLRLTSRVFSKLPVTYFQKLLLREMPWLREAWPTAADPGQPIPYSKWTTMTAHEAKLTWDEEGLELAKLSDYVEIVRKEMPELAQPLKGPSSDGVGR</sequence>
<dbReference type="InterPro" id="IPR036047">
    <property type="entry name" value="F-box-like_dom_sf"/>
</dbReference>
<evidence type="ECO:0000313" key="3">
    <source>
        <dbReference type="Proteomes" id="UP000799440"/>
    </source>
</evidence>
<dbReference type="InterPro" id="IPR001810">
    <property type="entry name" value="F-box_dom"/>
</dbReference>
<proteinExistence type="predicted"/>
<accession>A0A6A6VKD9</accession>
<protein>
    <recommendedName>
        <fullName evidence="1">F-box domain-containing protein</fullName>
    </recommendedName>
</protein>
<dbReference type="SMART" id="SM00256">
    <property type="entry name" value="FBOX"/>
    <property type="match status" value="1"/>
</dbReference>
<name>A0A6A6VKD9_9PLEO</name>
<keyword evidence="3" id="KW-1185">Reference proteome</keyword>
<dbReference type="Proteomes" id="UP000799440">
    <property type="component" value="Unassembled WGS sequence"/>
</dbReference>
<feature type="domain" description="F-box" evidence="1">
    <location>
        <begin position="274"/>
        <end position="318"/>
    </location>
</feature>
<evidence type="ECO:0000313" key="2">
    <source>
        <dbReference type="EMBL" id="KAF2751065.1"/>
    </source>
</evidence>
<dbReference type="AlphaFoldDB" id="A0A6A6VKD9"/>
<dbReference type="Pfam" id="PF00646">
    <property type="entry name" value="F-box"/>
    <property type="match status" value="1"/>
</dbReference>
<organism evidence="2 3">
    <name type="scientific">Sporormia fimetaria CBS 119925</name>
    <dbReference type="NCBI Taxonomy" id="1340428"/>
    <lineage>
        <taxon>Eukaryota</taxon>
        <taxon>Fungi</taxon>
        <taxon>Dikarya</taxon>
        <taxon>Ascomycota</taxon>
        <taxon>Pezizomycotina</taxon>
        <taxon>Dothideomycetes</taxon>
        <taxon>Pleosporomycetidae</taxon>
        <taxon>Pleosporales</taxon>
        <taxon>Sporormiaceae</taxon>
        <taxon>Sporormia</taxon>
    </lineage>
</organism>
<dbReference type="EMBL" id="MU006562">
    <property type="protein sequence ID" value="KAF2751065.1"/>
    <property type="molecule type" value="Genomic_DNA"/>
</dbReference>
<dbReference type="OrthoDB" id="40579at2759"/>